<accession>A0A6J6NJW0</accession>
<dbReference type="EMBL" id="CAEZXM010000075">
    <property type="protein sequence ID" value="CAB4686940.1"/>
    <property type="molecule type" value="Genomic_DNA"/>
</dbReference>
<name>A0A6J6NJW0_9ZZZZ</name>
<sequence>MERGSSQARHEQLAQLVTTVAPVSFARDRLLPVHAALKPLFPDAGLTRGSIIGCSGAAAMSVALATAVGASSAGSWLAVAGLPGLGLRAASEVGIALERLVMVAEPAQLGETAWANMVAALIDGFDLVALAGVPQIRAGTARRLQARLQARGAVLIVVGNPGQFSCDLDISVQHPTWQGLGDGSGRLARRRLTLVASGRRLGRERRTEVWLPGADGGIEPASDVAADVVLQPVVLQPVALKQVG</sequence>
<organism evidence="1">
    <name type="scientific">freshwater metagenome</name>
    <dbReference type="NCBI Taxonomy" id="449393"/>
    <lineage>
        <taxon>unclassified sequences</taxon>
        <taxon>metagenomes</taxon>
        <taxon>ecological metagenomes</taxon>
    </lineage>
</organism>
<proteinExistence type="predicted"/>
<evidence type="ECO:0000313" key="1">
    <source>
        <dbReference type="EMBL" id="CAB4686940.1"/>
    </source>
</evidence>
<gene>
    <name evidence="1" type="ORF">UFOPK2366_00534</name>
</gene>
<dbReference type="AlphaFoldDB" id="A0A6J6NJW0"/>
<reference evidence="1" key="1">
    <citation type="submission" date="2020-05" db="EMBL/GenBank/DDBJ databases">
        <authorList>
            <person name="Chiriac C."/>
            <person name="Salcher M."/>
            <person name="Ghai R."/>
            <person name="Kavagutti S V."/>
        </authorList>
    </citation>
    <scope>NUCLEOTIDE SEQUENCE</scope>
</reference>
<protein>
    <submittedName>
        <fullName evidence="1">Unannotated protein</fullName>
    </submittedName>
</protein>